<dbReference type="EC" id="2.6.1.-" evidence="6"/>
<dbReference type="Proteomes" id="UP001366166">
    <property type="component" value="Chromosome"/>
</dbReference>
<keyword evidence="9" id="KW-1185">Reference proteome</keyword>
<dbReference type="KEGG" id="dmp:FAK_03280"/>
<feature type="domain" description="Aminotransferase class I/classII large" evidence="7">
    <location>
        <begin position="28"/>
        <end position="382"/>
    </location>
</feature>
<dbReference type="PANTHER" id="PTHR43807">
    <property type="entry name" value="FI04487P"/>
    <property type="match status" value="1"/>
</dbReference>
<dbReference type="SUPFAM" id="SSF53383">
    <property type="entry name" value="PLP-dependent transferases"/>
    <property type="match status" value="1"/>
</dbReference>
<dbReference type="EMBL" id="AP028679">
    <property type="protein sequence ID" value="BEQ13262.1"/>
    <property type="molecule type" value="Genomic_DNA"/>
</dbReference>
<dbReference type="InterPro" id="IPR004838">
    <property type="entry name" value="NHTrfase_class1_PyrdxlP-BS"/>
</dbReference>
<dbReference type="PROSITE" id="PS00105">
    <property type="entry name" value="AA_TRANSFER_CLASS_1"/>
    <property type="match status" value="1"/>
</dbReference>
<dbReference type="PANTHER" id="PTHR43807:SF20">
    <property type="entry name" value="FI04487P"/>
    <property type="match status" value="1"/>
</dbReference>
<dbReference type="Gene3D" id="3.40.640.10">
    <property type="entry name" value="Type I PLP-dependent aspartate aminotransferase-like (Major domain)"/>
    <property type="match status" value="1"/>
</dbReference>
<evidence type="ECO:0000313" key="9">
    <source>
        <dbReference type="Proteomes" id="UP001366166"/>
    </source>
</evidence>
<evidence type="ECO:0000256" key="3">
    <source>
        <dbReference type="ARBA" id="ARBA00022576"/>
    </source>
</evidence>
<proteinExistence type="inferred from homology"/>
<evidence type="ECO:0000256" key="1">
    <source>
        <dbReference type="ARBA" id="ARBA00001933"/>
    </source>
</evidence>
<gene>
    <name evidence="8" type="ORF">FAK_03280</name>
</gene>
<comment type="similarity">
    <text evidence="2 6">Belongs to the class-I pyridoxal-phosphate-dependent aminotransferase family.</text>
</comment>
<dbReference type="GO" id="GO:0016212">
    <property type="term" value="F:kynurenine-oxoglutarate transaminase activity"/>
    <property type="evidence" value="ECO:0007669"/>
    <property type="project" value="TreeGrafter"/>
</dbReference>
<name>A0AAU9EWQ5_9BACT</name>
<dbReference type="GO" id="GO:0030170">
    <property type="term" value="F:pyridoxal phosphate binding"/>
    <property type="evidence" value="ECO:0007669"/>
    <property type="project" value="InterPro"/>
</dbReference>
<comment type="cofactor">
    <cofactor evidence="1 6">
        <name>pyridoxal 5'-phosphate</name>
        <dbReference type="ChEBI" id="CHEBI:597326"/>
    </cofactor>
</comment>
<dbReference type="Gene3D" id="3.90.1150.10">
    <property type="entry name" value="Aspartate Aminotransferase, domain 1"/>
    <property type="match status" value="1"/>
</dbReference>
<accession>A0AAU9EWQ5</accession>
<keyword evidence="5" id="KW-0663">Pyridoxal phosphate</keyword>
<organism evidence="8 9">
    <name type="scientific">Desulfoferula mesophila</name>
    <dbReference type="NCBI Taxonomy" id="3058419"/>
    <lineage>
        <taxon>Bacteria</taxon>
        <taxon>Pseudomonadati</taxon>
        <taxon>Thermodesulfobacteriota</taxon>
        <taxon>Desulfarculia</taxon>
        <taxon>Desulfarculales</taxon>
        <taxon>Desulfarculaceae</taxon>
        <taxon>Desulfoferula</taxon>
    </lineage>
</organism>
<protein>
    <recommendedName>
        <fullName evidence="6">Aminotransferase</fullName>
        <ecNumber evidence="6">2.6.1.-</ecNumber>
    </recommendedName>
</protein>
<evidence type="ECO:0000259" key="7">
    <source>
        <dbReference type="Pfam" id="PF00155"/>
    </source>
</evidence>
<dbReference type="InterPro" id="IPR051326">
    <property type="entry name" value="Kynurenine-oxoglutarate_AT"/>
</dbReference>
<dbReference type="InterPro" id="IPR015421">
    <property type="entry name" value="PyrdxlP-dep_Trfase_major"/>
</dbReference>
<sequence>MKPVNELTLRFGESVIRGMSRVCAQHGGINLAQGFPDWDTPEEVKEAAIRAIQDGYNQYAVTWGTPNLRLAIADRARAYNHLEVDPESMITVTCGATEGMLAALKAIINPGDEIVIFEPFYENYGPDTLLSGATPRYVTLRPPHWSFDPDELAAAFGPKTKAIVVNTPNNPTGKVFSRQELTTIAELCRRWDAYLINDEIYEYILYDGEEHISPAALPGMEDLGITVNSMSKTFSATGWRVGWVIAPPEVTTAVRKVHDFLTVGAAHPLQEACAAGLRLPDSYYQGLSGLYLERRDQLFGVLEELGFNPNLPKGAYYIITEVAHLMERYGYADDTAMALKLIELTGVATVPGSSFYSRPELGHTQVRFCFCKKAETLELAAQGLRRLMD</sequence>
<dbReference type="InterPro" id="IPR015422">
    <property type="entry name" value="PyrdxlP-dep_Trfase_small"/>
</dbReference>
<dbReference type="RefSeq" id="WP_338604783.1">
    <property type="nucleotide sequence ID" value="NZ_AP028679.1"/>
</dbReference>
<evidence type="ECO:0000313" key="8">
    <source>
        <dbReference type="EMBL" id="BEQ13262.1"/>
    </source>
</evidence>
<keyword evidence="4 6" id="KW-0808">Transferase</keyword>
<evidence type="ECO:0000256" key="4">
    <source>
        <dbReference type="ARBA" id="ARBA00022679"/>
    </source>
</evidence>
<dbReference type="FunFam" id="3.40.640.10:FF:000024">
    <property type="entry name" value="Kynurenine--oxoglutarate transaminase 3"/>
    <property type="match status" value="1"/>
</dbReference>
<evidence type="ECO:0000256" key="6">
    <source>
        <dbReference type="RuleBase" id="RU000481"/>
    </source>
</evidence>
<keyword evidence="3 6" id="KW-0032">Aminotransferase</keyword>
<dbReference type="AlphaFoldDB" id="A0AAU9EWQ5"/>
<evidence type="ECO:0000256" key="2">
    <source>
        <dbReference type="ARBA" id="ARBA00007441"/>
    </source>
</evidence>
<dbReference type="CDD" id="cd00609">
    <property type="entry name" value="AAT_like"/>
    <property type="match status" value="1"/>
</dbReference>
<evidence type="ECO:0000256" key="5">
    <source>
        <dbReference type="ARBA" id="ARBA00022898"/>
    </source>
</evidence>
<dbReference type="InterPro" id="IPR004839">
    <property type="entry name" value="Aminotransferase_I/II_large"/>
</dbReference>
<dbReference type="GO" id="GO:0005737">
    <property type="term" value="C:cytoplasm"/>
    <property type="evidence" value="ECO:0007669"/>
    <property type="project" value="TreeGrafter"/>
</dbReference>
<dbReference type="InterPro" id="IPR015424">
    <property type="entry name" value="PyrdxlP-dep_Trfase"/>
</dbReference>
<dbReference type="Pfam" id="PF00155">
    <property type="entry name" value="Aminotran_1_2"/>
    <property type="match status" value="1"/>
</dbReference>
<reference evidence="9" key="1">
    <citation type="journal article" date="2023" name="Arch. Microbiol.">
        <title>Desulfoferula mesophilus gen. nov. sp. nov., a mesophilic sulfate-reducing bacterium isolated from a brackish lake sediment.</title>
        <authorList>
            <person name="Watanabe T."/>
            <person name="Yabe T."/>
            <person name="Tsuji J.M."/>
            <person name="Fukui M."/>
        </authorList>
    </citation>
    <scope>NUCLEOTIDE SEQUENCE [LARGE SCALE GENOMIC DNA]</scope>
    <source>
        <strain evidence="9">12FAK</strain>
    </source>
</reference>